<keyword evidence="5" id="KW-0732">Signal</keyword>
<evidence type="ECO:0000256" key="1">
    <source>
        <dbReference type="ARBA" id="ARBA00004236"/>
    </source>
</evidence>
<dbReference type="PROSITE" id="PS51007">
    <property type="entry name" value="CYTC"/>
    <property type="match status" value="3"/>
</dbReference>
<comment type="caution">
    <text evidence="12">The sequence shown here is derived from an EMBL/GenBank/DDBJ whole genome shotgun (WGS) entry which is preliminary data.</text>
</comment>
<keyword evidence="6" id="KW-0677">Repeat</keyword>
<feature type="domain" description="Cytochrome c" evidence="11">
    <location>
        <begin position="287"/>
        <end position="380"/>
    </location>
</feature>
<evidence type="ECO:0000256" key="3">
    <source>
        <dbReference type="ARBA" id="ARBA00022617"/>
    </source>
</evidence>
<evidence type="ECO:0000256" key="6">
    <source>
        <dbReference type="ARBA" id="ARBA00022737"/>
    </source>
</evidence>
<evidence type="ECO:0000256" key="9">
    <source>
        <dbReference type="SAM" id="MobiDB-lite"/>
    </source>
</evidence>
<reference evidence="12" key="1">
    <citation type="submission" date="2019-08" db="EMBL/GenBank/DDBJ databases">
        <authorList>
            <person name="Kucharzyk K."/>
            <person name="Murdoch R.W."/>
            <person name="Higgins S."/>
            <person name="Loffler F."/>
        </authorList>
    </citation>
    <scope>NUCLEOTIDE SEQUENCE</scope>
</reference>
<keyword evidence="10" id="KW-1133">Transmembrane helix</keyword>
<name>A0A645CPT0_9ZZZZ</name>
<feature type="transmembrane region" description="Helical" evidence="10">
    <location>
        <begin position="411"/>
        <end position="431"/>
    </location>
</feature>
<evidence type="ECO:0000256" key="2">
    <source>
        <dbReference type="ARBA" id="ARBA00022475"/>
    </source>
</evidence>
<evidence type="ECO:0000313" key="12">
    <source>
        <dbReference type="EMBL" id="MPM78908.1"/>
    </source>
</evidence>
<feature type="domain" description="Cytochrome c" evidence="11">
    <location>
        <begin position="141"/>
        <end position="250"/>
    </location>
</feature>
<dbReference type="PANTHER" id="PTHR35008">
    <property type="entry name" value="BLL4482 PROTEIN-RELATED"/>
    <property type="match status" value="1"/>
</dbReference>
<dbReference type="InterPro" id="IPR036909">
    <property type="entry name" value="Cyt_c-like_dom_sf"/>
</dbReference>
<evidence type="ECO:0000256" key="7">
    <source>
        <dbReference type="ARBA" id="ARBA00023004"/>
    </source>
</evidence>
<evidence type="ECO:0000256" key="5">
    <source>
        <dbReference type="ARBA" id="ARBA00022729"/>
    </source>
</evidence>
<keyword evidence="10" id="KW-0812">Transmembrane</keyword>
<dbReference type="Gene3D" id="1.10.760.10">
    <property type="entry name" value="Cytochrome c-like domain"/>
    <property type="match status" value="2"/>
</dbReference>
<dbReference type="AlphaFoldDB" id="A0A645CPT0"/>
<organism evidence="12">
    <name type="scientific">bioreactor metagenome</name>
    <dbReference type="NCBI Taxonomy" id="1076179"/>
    <lineage>
        <taxon>unclassified sequences</taxon>
        <taxon>metagenomes</taxon>
        <taxon>ecological metagenomes</taxon>
    </lineage>
</organism>
<evidence type="ECO:0000256" key="4">
    <source>
        <dbReference type="ARBA" id="ARBA00022723"/>
    </source>
</evidence>
<dbReference type="GO" id="GO:0005506">
    <property type="term" value="F:iron ion binding"/>
    <property type="evidence" value="ECO:0007669"/>
    <property type="project" value="InterPro"/>
</dbReference>
<keyword evidence="3" id="KW-0349">Heme</keyword>
<keyword evidence="8 10" id="KW-0472">Membrane</keyword>
<dbReference type="PIRSF" id="PIRSF000018">
    <property type="entry name" value="Mb_ADH_cyt_c"/>
    <property type="match status" value="1"/>
</dbReference>
<evidence type="ECO:0000256" key="10">
    <source>
        <dbReference type="SAM" id="Phobius"/>
    </source>
</evidence>
<keyword evidence="2" id="KW-1003">Cell membrane</keyword>
<dbReference type="GO" id="GO:0009055">
    <property type="term" value="F:electron transfer activity"/>
    <property type="evidence" value="ECO:0007669"/>
    <property type="project" value="InterPro"/>
</dbReference>
<feature type="domain" description="Cytochrome c" evidence="11">
    <location>
        <begin position="1"/>
        <end position="98"/>
    </location>
</feature>
<dbReference type="SUPFAM" id="SSF46626">
    <property type="entry name" value="Cytochrome c"/>
    <property type="match status" value="3"/>
</dbReference>
<evidence type="ECO:0000259" key="11">
    <source>
        <dbReference type="PROSITE" id="PS51007"/>
    </source>
</evidence>
<dbReference type="GO" id="GO:0005886">
    <property type="term" value="C:plasma membrane"/>
    <property type="evidence" value="ECO:0007669"/>
    <property type="project" value="UniProtKB-SubCell"/>
</dbReference>
<evidence type="ECO:0000256" key="8">
    <source>
        <dbReference type="ARBA" id="ARBA00023136"/>
    </source>
</evidence>
<dbReference type="GO" id="GO:0016614">
    <property type="term" value="F:oxidoreductase activity, acting on CH-OH group of donors"/>
    <property type="evidence" value="ECO:0007669"/>
    <property type="project" value="InterPro"/>
</dbReference>
<dbReference type="EMBL" id="VSSQ01028985">
    <property type="protein sequence ID" value="MPM78908.1"/>
    <property type="molecule type" value="Genomic_DNA"/>
</dbReference>
<sequence length="442" mass="47665">MVALAADCAGCHTAPDGGKPFAGNYVMQTPLGAIVSTNITPSKTHGIGSYSEEDLSRAMREGRRKDGAHLYPAMPYDAYTQMSDEDLHALHAYLMHGVPAVEQGTQPTQLPFPFNLRISMMVWNALFLDGKRFAADPAQTPEWNRGAYLTEALAHCATCHTPRNTLMGADTSRAFAGATLGPWYAPNITSDPVSGIGGWSVDELVQYLRTGRAEGKGQAAGGMAEVVDNSLQFLPDVDLRAIAVYLKSLPPLRDADDVNRNIAGHAHGTAHSDEPSLRGSRLQDSAQPVTSGASLYSAYCASCHQASGSGTPDQAYPSLFHNSATGEGRPDNLIAAILYGVQRNADGKEVLMPRFDEKSYVDPLTNEQIAAIANHVLEYYGPATIAKVSVQDVQRARQGGEAAPLARLQPYIAPTLGVAALLVVLLAWWLVSRRKRDYLRYR</sequence>
<dbReference type="InterPro" id="IPR014353">
    <property type="entry name" value="Membr-bd_ADH_cyt_c"/>
</dbReference>
<dbReference type="InterPro" id="IPR051459">
    <property type="entry name" value="Cytochrome_c-type_DH"/>
</dbReference>
<gene>
    <name evidence="12" type="primary">fdhC_2</name>
    <name evidence="12" type="ORF">SDC9_125923</name>
</gene>
<accession>A0A645CPT0</accession>
<keyword evidence="7" id="KW-0408">Iron</keyword>
<keyword evidence="4" id="KW-0479">Metal-binding</keyword>
<proteinExistence type="predicted"/>
<dbReference type="InterPro" id="IPR009056">
    <property type="entry name" value="Cyt_c-like_dom"/>
</dbReference>
<feature type="region of interest" description="Disordered" evidence="9">
    <location>
        <begin position="265"/>
        <end position="284"/>
    </location>
</feature>
<dbReference type="Pfam" id="PF00034">
    <property type="entry name" value="Cytochrom_C"/>
    <property type="match status" value="2"/>
</dbReference>
<dbReference type="PANTHER" id="PTHR35008:SF8">
    <property type="entry name" value="ALCOHOL DEHYDROGENASE CYTOCHROME C SUBUNIT"/>
    <property type="match status" value="1"/>
</dbReference>
<comment type="subcellular location">
    <subcellularLocation>
        <location evidence="1">Cell membrane</location>
    </subcellularLocation>
</comment>
<protein>
    <submittedName>
        <fullName evidence="12">Fructose dehydrogenase cytochrome subunit</fullName>
    </submittedName>
</protein>
<dbReference type="GO" id="GO:0020037">
    <property type="term" value="F:heme binding"/>
    <property type="evidence" value="ECO:0007669"/>
    <property type="project" value="InterPro"/>
</dbReference>